<gene>
    <name evidence="3" type="ORF">EDC38_1923</name>
</gene>
<dbReference type="RefSeq" id="WP_123638313.1">
    <property type="nucleotide sequence ID" value="NZ_RJUK01000001.1"/>
</dbReference>
<evidence type="ECO:0000256" key="1">
    <source>
        <dbReference type="SAM" id="MobiDB-lite"/>
    </source>
</evidence>
<organism evidence="3 4">
    <name type="scientific">Marinimicrobium koreense</name>
    <dbReference type="NCBI Taxonomy" id="306545"/>
    <lineage>
        <taxon>Bacteria</taxon>
        <taxon>Pseudomonadati</taxon>
        <taxon>Pseudomonadota</taxon>
        <taxon>Gammaproteobacteria</taxon>
        <taxon>Cellvibrionales</taxon>
        <taxon>Cellvibrionaceae</taxon>
        <taxon>Marinimicrobium</taxon>
    </lineage>
</organism>
<feature type="compositionally biased region" description="Polar residues" evidence="1">
    <location>
        <begin position="172"/>
        <end position="186"/>
    </location>
</feature>
<name>A0A3N1P3I8_9GAMM</name>
<feature type="transmembrane region" description="Helical" evidence="2">
    <location>
        <begin position="144"/>
        <end position="164"/>
    </location>
</feature>
<keyword evidence="2" id="KW-0812">Transmembrane</keyword>
<dbReference type="Proteomes" id="UP000273643">
    <property type="component" value="Unassembled WGS sequence"/>
</dbReference>
<reference evidence="3 4" key="1">
    <citation type="submission" date="2018-11" db="EMBL/GenBank/DDBJ databases">
        <title>Genomic Encyclopedia of Type Strains, Phase IV (KMG-IV): sequencing the most valuable type-strain genomes for metagenomic binning, comparative biology and taxonomic classification.</title>
        <authorList>
            <person name="Goeker M."/>
        </authorList>
    </citation>
    <scope>NUCLEOTIDE SEQUENCE [LARGE SCALE GENOMIC DNA]</scope>
    <source>
        <strain evidence="3 4">DSM 16974</strain>
    </source>
</reference>
<evidence type="ECO:0000313" key="4">
    <source>
        <dbReference type="Proteomes" id="UP000273643"/>
    </source>
</evidence>
<dbReference type="OrthoDB" id="5706213at2"/>
<sequence length="376" mass="40854">MALYARLKSHWQPIAGTALIVLLGLLAAGLHARASLHTQSQQLDSFGQTLARSTAQRAVDATLSQDMISLQVVLQELTRHPQVIGATIHDVENHLLVQSGFPPGEAEPGQFRRYTATIALADNIAGHLQVAMIPPALSGADRQFLLLWSLLVLAAAALPWLPALRRPPVIVQGQSTPDVQSSQVPSDESADDDDDKADTPPPAQLRLRLRLLNMETLSRQLNEESFAQQLSQFEQQLRNILSLYSGKQVALSGDTLLIDFFGESDSDCAFRALCSAQLLGELSHLNPGPKLKLAARIHPLHHRDLTAAFQDQQSAATPGASGIEIAPELIDDELHQHLELDADTGVLIGVKAPYRQLLDKQQAQLQRLIGADPDGH</sequence>
<comment type="caution">
    <text evidence="3">The sequence shown here is derived from an EMBL/GenBank/DDBJ whole genome shotgun (WGS) entry which is preliminary data.</text>
</comment>
<evidence type="ECO:0000256" key="2">
    <source>
        <dbReference type="SAM" id="Phobius"/>
    </source>
</evidence>
<keyword evidence="2" id="KW-0472">Membrane</keyword>
<proteinExistence type="predicted"/>
<keyword evidence="2" id="KW-1133">Transmembrane helix</keyword>
<dbReference type="EMBL" id="RJUK01000001">
    <property type="protein sequence ID" value="ROQ21300.1"/>
    <property type="molecule type" value="Genomic_DNA"/>
</dbReference>
<keyword evidence="4" id="KW-1185">Reference proteome</keyword>
<protein>
    <submittedName>
        <fullName evidence="3">Putative membrane protein affecting hemolysin expression</fullName>
    </submittedName>
</protein>
<evidence type="ECO:0000313" key="3">
    <source>
        <dbReference type="EMBL" id="ROQ21300.1"/>
    </source>
</evidence>
<dbReference type="AlphaFoldDB" id="A0A3N1P3I8"/>
<feature type="region of interest" description="Disordered" evidence="1">
    <location>
        <begin position="172"/>
        <end position="203"/>
    </location>
</feature>
<accession>A0A3N1P3I8</accession>